<evidence type="ECO:0000256" key="6">
    <source>
        <dbReference type="ARBA" id="ARBA00022835"/>
    </source>
</evidence>
<organism evidence="12 13">
    <name type="scientific">Cyphellophora europaea (strain CBS 101466)</name>
    <name type="common">Phialophora europaea</name>
    <dbReference type="NCBI Taxonomy" id="1220924"/>
    <lineage>
        <taxon>Eukaryota</taxon>
        <taxon>Fungi</taxon>
        <taxon>Dikarya</taxon>
        <taxon>Ascomycota</taxon>
        <taxon>Pezizomycotina</taxon>
        <taxon>Eurotiomycetes</taxon>
        <taxon>Chaetothyriomycetidae</taxon>
        <taxon>Chaetothyriales</taxon>
        <taxon>Cyphellophoraceae</taxon>
        <taxon>Cyphellophora</taxon>
    </lineage>
</organism>
<accession>W2RUT8</accession>
<protein>
    <recommendedName>
        <fullName evidence="9">Ribosomal RNA-processing protein 43</fullName>
    </recommendedName>
</protein>
<dbReference type="GO" id="GO:0035925">
    <property type="term" value="F:mRNA 3'-UTR AU-rich region binding"/>
    <property type="evidence" value="ECO:0007669"/>
    <property type="project" value="TreeGrafter"/>
</dbReference>
<evidence type="ECO:0000256" key="1">
    <source>
        <dbReference type="ARBA" id="ARBA00004496"/>
    </source>
</evidence>
<dbReference type="AlphaFoldDB" id="W2RUT8"/>
<dbReference type="InterPro" id="IPR001247">
    <property type="entry name" value="ExoRNase_PH_dom1"/>
</dbReference>
<name>W2RUT8_CYPE1</name>
<evidence type="ECO:0000256" key="5">
    <source>
        <dbReference type="ARBA" id="ARBA00022552"/>
    </source>
</evidence>
<keyword evidence="5" id="KW-0698">rRNA processing</keyword>
<dbReference type="InterPro" id="IPR020568">
    <property type="entry name" value="Ribosomal_Su5_D2-typ_SF"/>
</dbReference>
<dbReference type="GO" id="GO:0034475">
    <property type="term" value="P:U4 snRNA 3'-end processing"/>
    <property type="evidence" value="ECO:0007669"/>
    <property type="project" value="TreeGrafter"/>
</dbReference>
<dbReference type="PANTHER" id="PTHR11097">
    <property type="entry name" value="EXOSOME COMPLEX EXONUCLEASE RIBOSOMAL RNA PROCESSING PROTEIN"/>
    <property type="match status" value="1"/>
</dbReference>
<feature type="compositionally biased region" description="Low complexity" evidence="10">
    <location>
        <begin position="41"/>
        <end position="50"/>
    </location>
</feature>
<dbReference type="GO" id="GO:0071035">
    <property type="term" value="P:nuclear polyadenylation-dependent rRNA catabolic process"/>
    <property type="evidence" value="ECO:0007669"/>
    <property type="project" value="TreeGrafter"/>
</dbReference>
<dbReference type="Proteomes" id="UP000030752">
    <property type="component" value="Unassembled WGS sequence"/>
</dbReference>
<dbReference type="GO" id="GO:0034476">
    <property type="term" value="P:U5 snRNA 3'-end processing"/>
    <property type="evidence" value="ECO:0007669"/>
    <property type="project" value="TreeGrafter"/>
</dbReference>
<keyword evidence="4" id="KW-0963">Cytoplasm</keyword>
<evidence type="ECO:0000256" key="2">
    <source>
        <dbReference type="ARBA" id="ARBA00004604"/>
    </source>
</evidence>
<evidence type="ECO:0000256" key="7">
    <source>
        <dbReference type="ARBA" id="ARBA00022884"/>
    </source>
</evidence>
<dbReference type="EMBL" id="KB822720">
    <property type="protein sequence ID" value="ETN40212.1"/>
    <property type="molecule type" value="Genomic_DNA"/>
</dbReference>
<dbReference type="InterPro" id="IPR036345">
    <property type="entry name" value="ExoRNase_PH_dom2_sf"/>
</dbReference>
<dbReference type="InterPro" id="IPR027408">
    <property type="entry name" value="PNPase/RNase_PH_dom_sf"/>
</dbReference>
<dbReference type="VEuPathDB" id="FungiDB:HMPREF1541_04488"/>
<feature type="region of interest" description="Disordered" evidence="10">
    <location>
        <begin position="1"/>
        <end position="21"/>
    </location>
</feature>
<gene>
    <name evidence="12" type="ORF">HMPREF1541_04488</name>
</gene>
<dbReference type="GO" id="GO:0034473">
    <property type="term" value="P:U1 snRNA 3'-end processing"/>
    <property type="evidence" value="ECO:0007669"/>
    <property type="project" value="TreeGrafter"/>
</dbReference>
<dbReference type="PANTHER" id="PTHR11097:SF9">
    <property type="entry name" value="EXOSOME COMPLEX COMPONENT RRP43"/>
    <property type="match status" value="1"/>
</dbReference>
<keyword evidence="8" id="KW-0539">Nucleus</keyword>
<evidence type="ECO:0000313" key="12">
    <source>
        <dbReference type="EMBL" id="ETN40212.1"/>
    </source>
</evidence>
<keyword evidence="7" id="KW-0694">RNA-binding</keyword>
<comment type="similarity">
    <text evidence="3">Belongs to the RNase PH family.</text>
</comment>
<evidence type="ECO:0000256" key="4">
    <source>
        <dbReference type="ARBA" id="ARBA00022490"/>
    </source>
</evidence>
<evidence type="ECO:0000259" key="11">
    <source>
        <dbReference type="Pfam" id="PF01138"/>
    </source>
</evidence>
<evidence type="ECO:0000256" key="10">
    <source>
        <dbReference type="SAM" id="MobiDB-lite"/>
    </source>
</evidence>
<dbReference type="GO" id="GO:0071038">
    <property type="term" value="P:TRAMP-dependent tRNA surveillance pathway"/>
    <property type="evidence" value="ECO:0007669"/>
    <property type="project" value="TreeGrafter"/>
</dbReference>
<dbReference type="GO" id="GO:0005730">
    <property type="term" value="C:nucleolus"/>
    <property type="evidence" value="ECO:0007669"/>
    <property type="project" value="UniProtKB-SubCell"/>
</dbReference>
<evidence type="ECO:0000256" key="8">
    <source>
        <dbReference type="ARBA" id="ARBA00023242"/>
    </source>
</evidence>
<comment type="subcellular location">
    <subcellularLocation>
        <location evidence="1">Cytoplasm</location>
    </subcellularLocation>
    <subcellularLocation>
        <location evidence="2">Nucleus</location>
        <location evidence="2">Nucleolus</location>
    </subcellularLocation>
</comment>
<dbReference type="InterPro" id="IPR050590">
    <property type="entry name" value="Exosome_comp_Rrp42_subfam"/>
</dbReference>
<dbReference type="GO" id="GO:0000177">
    <property type="term" value="C:cytoplasmic exosome (RNase complex)"/>
    <property type="evidence" value="ECO:0007669"/>
    <property type="project" value="TreeGrafter"/>
</dbReference>
<feature type="domain" description="Exoribonuclease phosphorolytic" evidence="11">
    <location>
        <begin position="57"/>
        <end position="267"/>
    </location>
</feature>
<proteinExistence type="inferred from homology"/>
<dbReference type="RefSeq" id="XP_008717055.1">
    <property type="nucleotide sequence ID" value="XM_008718833.1"/>
</dbReference>
<dbReference type="GO" id="GO:0000467">
    <property type="term" value="P:exonucleolytic trimming to generate mature 3'-end of 5.8S rRNA from tricistronic rRNA transcript (SSU-rRNA, 5.8S rRNA, LSU-rRNA)"/>
    <property type="evidence" value="ECO:0007669"/>
    <property type="project" value="TreeGrafter"/>
</dbReference>
<dbReference type="STRING" id="1220924.W2RUT8"/>
<evidence type="ECO:0000256" key="9">
    <source>
        <dbReference type="ARBA" id="ARBA00030617"/>
    </source>
</evidence>
<dbReference type="GeneID" id="19971827"/>
<dbReference type="Pfam" id="PF01138">
    <property type="entry name" value="RNase_PH"/>
    <property type="match status" value="1"/>
</dbReference>
<keyword evidence="13" id="KW-1185">Reference proteome</keyword>
<keyword evidence="6" id="KW-0271">Exosome</keyword>
<dbReference type="eggNOG" id="KOG1613">
    <property type="taxonomic scope" value="Eukaryota"/>
</dbReference>
<evidence type="ECO:0000313" key="13">
    <source>
        <dbReference type="Proteomes" id="UP000030752"/>
    </source>
</evidence>
<dbReference type="OrthoDB" id="45882at2759"/>
<evidence type="ECO:0000256" key="3">
    <source>
        <dbReference type="ARBA" id="ARBA00006678"/>
    </source>
</evidence>
<dbReference type="SUPFAM" id="SSF54211">
    <property type="entry name" value="Ribosomal protein S5 domain 2-like"/>
    <property type="match status" value="1"/>
</dbReference>
<dbReference type="SUPFAM" id="SSF55666">
    <property type="entry name" value="Ribonuclease PH domain 2-like"/>
    <property type="match status" value="1"/>
</dbReference>
<dbReference type="GO" id="GO:0000176">
    <property type="term" value="C:nuclear exosome (RNase complex)"/>
    <property type="evidence" value="ECO:0007669"/>
    <property type="project" value="TreeGrafter"/>
</dbReference>
<sequence length="391" mass="41207">MGSLPPTASPSTTATTTTNAAIPPHAMPLISAPALLSAHLSRTPPTRPSSGGRGPTQARPISLNTASLTHSHGSAVVKIGAGAGEGSSSVVCGVRGEILPISEIPSWSVGDAVSRVVVQDAEEDLEDEDEDALWQHNLLVPNISLDTGCSPLHPANTAPSEEQQSLSQRLLSLLLTSRLVRLRDLEIYHHHHDAEEDDDAAAAALDPDGMEIEAHEPAGGSNATRKTVKAFWVLYIDILCISHAGSGSVFDAAWLALCAALRTTVLPAARWDADEGRVLCSSDVGRATRLSLRGLPVPLSWGIFVHDKRVVGTGKGEEAVVLVDLGAMEEEACAERGCVVVDLSEEDGEVQLVRVEKSGGGVAGVREVQSVVKVAEGRWREWRKLLGEACG</sequence>
<dbReference type="Gene3D" id="3.30.230.70">
    <property type="entry name" value="GHMP Kinase, N-terminal domain"/>
    <property type="match status" value="1"/>
</dbReference>
<dbReference type="InParanoid" id="W2RUT8"/>
<dbReference type="HOGENOM" id="CLU_038194_5_0_1"/>
<reference evidence="12 13" key="1">
    <citation type="submission" date="2013-03" db="EMBL/GenBank/DDBJ databases">
        <title>The Genome Sequence of Phialophora europaea CBS 101466.</title>
        <authorList>
            <consortium name="The Broad Institute Genomics Platform"/>
            <person name="Cuomo C."/>
            <person name="de Hoog S."/>
            <person name="Gorbushina A."/>
            <person name="Walker B."/>
            <person name="Young S.K."/>
            <person name="Zeng Q."/>
            <person name="Gargeya S."/>
            <person name="Fitzgerald M."/>
            <person name="Haas B."/>
            <person name="Abouelleil A."/>
            <person name="Allen A.W."/>
            <person name="Alvarado L."/>
            <person name="Arachchi H.M."/>
            <person name="Berlin A.M."/>
            <person name="Chapman S.B."/>
            <person name="Gainer-Dewar J."/>
            <person name="Goldberg J."/>
            <person name="Griggs A."/>
            <person name="Gujja S."/>
            <person name="Hansen M."/>
            <person name="Howarth C."/>
            <person name="Imamovic A."/>
            <person name="Ireland A."/>
            <person name="Larimer J."/>
            <person name="McCowan C."/>
            <person name="Murphy C."/>
            <person name="Pearson M."/>
            <person name="Poon T.W."/>
            <person name="Priest M."/>
            <person name="Roberts A."/>
            <person name="Saif S."/>
            <person name="Shea T."/>
            <person name="Sisk P."/>
            <person name="Sykes S."/>
            <person name="Wortman J."/>
            <person name="Nusbaum C."/>
            <person name="Birren B."/>
        </authorList>
    </citation>
    <scope>NUCLEOTIDE SEQUENCE [LARGE SCALE GENOMIC DNA]</scope>
    <source>
        <strain evidence="12 13">CBS 101466</strain>
    </source>
</reference>
<dbReference type="GO" id="GO:0071028">
    <property type="term" value="P:nuclear mRNA surveillance"/>
    <property type="evidence" value="ECO:0007669"/>
    <property type="project" value="TreeGrafter"/>
</dbReference>
<feature type="region of interest" description="Disordered" evidence="10">
    <location>
        <begin position="40"/>
        <end position="60"/>
    </location>
</feature>
<dbReference type="GO" id="GO:0016075">
    <property type="term" value="P:rRNA catabolic process"/>
    <property type="evidence" value="ECO:0007669"/>
    <property type="project" value="TreeGrafter"/>
</dbReference>